<accession>A0ABW4RXC3</accession>
<dbReference type="Proteomes" id="UP001597326">
    <property type="component" value="Unassembled WGS sequence"/>
</dbReference>
<dbReference type="InterPro" id="IPR001613">
    <property type="entry name" value="Flavin_amine_oxidase"/>
</dbReference>
<dbReference type="Gene3D" id="3.50.50.60">
    <property type="entry name" value="FAD/NAD(P)-binding domain"/>
    <property type="match status" value="1"/>
</dbReference>
<dbReference type="Gene3D" id="1.10.405.10">
    <property type="entry name" value="Guanine Nucleotide Dissociation Inhibitor, domain 1"/>
    <property type="match status" value="1"/>
</dbReference>
<dbReference type="Gene3D" id="3.90.660.10">
    <property type="match status" value="1"/>
</dbReference>
<dbReference type="PRINTS" id="PR00757">
    <property type="entry name" value="AMINEOXDASEF"/>
</dbReference>
<dbReference type="PANTHER" id="PTHR43563:SF1">
    <property type="entry name" value="AMINE OXIDASE [FLAVIN-CONTAINING] B"/>
    <property type="match status" value="1"/>
</dbReference>
<evidence type="ECO:0000256" key="2">
    <source>
        <dbReference type="ARBA" id="ARBA00005995"/>
    </source>
</evidence>
<protein>
    <submittedName>
        <fullName evidence="5">Flavin monoamine oxidase family protein</fullName>
    </submittedName>
</protein>
<evidence type="ECO:0000256" key="1">
    <source>
        <dbReference type="ARBA" id="ARBA00001974"/>
    </source>
</evidence>
<keyword evidence="6" id="KW-1185">Reference proteome</keyword>
<dbReference type="Pfam" id="PF01593">
    <property type="entry name" value="Amino_oxidase"/>
    <property type="match status" value="1"/>
</dbReference>
<dbReference type="SUPFAM" id="SSF54373">
    <property type="entry name" value="FAD-linked reductases, C-terminal domain"/>
    <property type="match status" value="1"/>
</dbReference>
<dbReference type="InterPro" id="IPR050703">
    <property type="entry name" value="Flavin_MAO"/>
</dbReference>
<dbReference type="InterPro" id="IPR002937">
    <property type="entry name" value="Amino_oxidase"/>
</dbReference>
<organism evidence="5 6">
    <name type="scientific">Luteococcus peritonei</name>
    <dbReference type="NCBI Taxonomy" id="88874"/>
    <lineage>
        <taxon>Bacteria</taxon>
        <taxon>Bacillati</taxon>
        <taxon>Actinomycetota</taxon>
        <taxon>Actinomycetes</taxon>
        <taxon>Propionibacteriales</taxon>
        <taxon>Propionibacteriaceae</taxon>
        <taxon>Luteococcus</taxon>
    </lineage>
</organism>
<reference evidence="6" key="1">
    <citation type="journal article" date="2019" name="Int. J. Syst. Evol. Microbiol.">
        <title>The Global Catalogue of Microorganisms (GCM) 10K type strain sequencing project: providing services to taxonomists for standard genome sequencing and annotation.</title>
        <authorList>
            <consortium name="The Broad Institute Genomics Platform"/>
            <consortium name="The Broad Institute Genome Sequencing Center for Infectious Disease"/>
            <person name="Wu L."/>
            <person name="Ma J."/>
        </authorList>
    </citation>
    <scope>NUCLEOTIDE SEQUENCE [LARGE SCALE GENOMIC DNA]</scope>
    <source>
        <strain evidence="6">CAIM 431</strain>
    </source>
</reference>
<gene>
    <name evidence="5" type="ORF">ACFSCS_07815</name>
</gene>
<evidence type="ECO:0000256" key="3">
    <source>
        <dbReference type="ARBA" id="ARBA00023002"/>
    </source>
</evidence>
<keyword evidence="3" id="KW-0560">Oxidoreductase</keyword>
<name>A0ABW4RXC3_9ACTN</name>
<proteinExistence type="inferred from homology"/>
<comment type="cofactor">
    <cofactor evidence="1">
        <name>FAD</name>
        <dbReference type="ChEBI" id="CHEBI:57692"/>
    </cofactor>
</comment>
<comment type="caution">
    <text evidence="5">The sequence shown here is derived from an EMBL/GenBank/DDBJ whole genome shotgun (WGS) entry which is preliminary data.</text>
</comment>
<evidence type="ECO:0000313" key="5">
    <source>
        <dbReference type="EMBL" id="MFD1890088.1"/>
    </source>
</evidence>
<comment type="similarity">
    <text evidence="2">Belongs to the flavin monoamine oxidase family.</text>
</comment>
<dbReference type="RefSeq" id="WP_343873040.1">
    <property type="nucleotide sequence ID" value="NZ_BAAAIX010000013.1"/>
</dbReference>
<evidence type="ECO:0000313" key="6">
    <source>
        <dbReference type="Proteomes" id="UP001597326"/>
    </source>
</evidence>
<feature type="domain" description="Amine oxidase" evidence="4">
    <location>
        <begin position="11"/>
        <end position="444"/>
    </location>
</feature>
<dbReference type="SUPFAM" id="SSF51905">
    <property type="entry name" value="FAD/NAD(P)-binding domain"/>
    <property type="match status" value="1"/>
</dbReference>
<dbReference type="PANTHER" id="PTHR43563">
    <property type="entry name" value="AMINE OXIDASE"/>
    <property type="match status" value="1"/>
</dbReference>
<evidence type="ECO:0000259" key="4">
    <source>
        <dbReference type="Pfam" id="PF01593"/>
    </source>
</evidence>
<dbReference type="InterPro" id="IPR036188">
    <property type="entry name" value="FAD/NAD-bd_sf"/>
</dbReference>
<sequence length="445" mass="47668">MLDCVVVGAGLAGLGAATRLAGAGREVLVLEARDRVGGRLENVEVEGTVLEMGGQWIAPSHQRMHQLVTDHGLGLVEPTEGAITVKVGGQARRVPTQNELDENLSPFEMSDLGQGLLRFRRLAERVAKDAAWADANTKWLQQQVATWAATNLRTPGGREWFGRIFDGAMGREAEQTTLLEGLQRVNDGVDMEGLIAVNGGVHQQRVAGGVVALCDRMAAELGERVRLGAEVRRITQHPDHVTITLADGEELEAAHAIVTLPPRLVAGLDFVPALPSWRGQLAEKVPAGNVIKAALVFENPWWRRAGLSGQLGSDEGAMRVVFDNSGPDGRHGVLMGFFEGGEASGIGKRSEFLRRRAMEQTIDAAFGTDHPEAIAYVDRDWSAEKFTGGCHGAHFAPGVWTTSGPALAAPEGRVHFAGAEYSSRFNGYMEGAILSGEQVADQLIG</sequence>
<dbReference type="EMBL" id="JBHUFZ010000016">
    <property type="protein sequence ID" value="MFD1890088.1"/>
    <property type="molecule type" value="Genomic_DNA"/>
</dbReference>